<evidence type="ECO:0000256" key="1">
    <source>
        <dbReference type="SAM" id="SignalP"/>
    </source>
</evidence>
<dbReference type="RefSeq" id="WP_191003853.1">
    <property type="nucleotide sequence ID" value="NZ_JACXAD010000003.1"/>
</dbReference>
<evidence type="ECO:0008006" key="4">
    <source>
        <dbReference type="Google" id="ProtNLM"/>
    </source>
</evidence>
<accession>A0A927BBG2</accession>
<reference evidence="2" key="1">
    <citation type="submission" date="2020-09" db="EMBL/GenBank/DDBJ databases">
        <authorList>
            <person name="Kim M.K."/>
        </authorList>
    </citation>
    <scope>NUCLEOTIDE SEQUENCE</scope>
    <source>
        <strain evidence="2">BT664</strain>
    </source>
</reference>
<dbReference type="InterPro" id="IPR011042">
    <property type="entry name" value="6-blade_b-propeller_TolB-like"/>
</dbReference>
<dbReference type="SUPFAM" id="SSF63829">
    <property type="entry name" value="Calcium-dependent phosphotriesterase"/>
    <property type="match status" value="1"/>
</dbReference>
<dbReference type="Gene3D" id="2.120.10.30">
    <property type="entry name" value="TolB, C-terminal domain"/>
    <property type="match status" value="1"/>
</dbReference>
<dbReference type="PANTHER" id="PTHR31460:SF3">
    <property type="entry name" value="MESOCENTIN"/>
    <property type="match status" value="1"/>
</dbReference>
<evidence type="ECO:0000313" key="3">
    <source>
        <dbReference type="Proteomes" id="UP000612233"/>
    </source>
</evidence>
<name>A0A927BBG2_9BACT</name>
<comment type="caution">
    <text evidence="2">The sequence shown here is derived from an EMBL/GenBank/DDBJ whole genome shotgun (WGS) entry which is preliminary data.</text>
</comment>
<dbReference type="Proteomes" id="UP000612233">
    <property type="component" value="Unassembled WGS sequence"/>
</dbReference>
<evidence type="ECO:0000313" key="2">
    <source>
        <dbReference type="EMBL" id="MBD2767027.1"/>
    </source>
</evidence>
<feature type="signal peptide" evidence="1">
    <location>
        <begin position="1"/>
        <end position="18"/>
    </location>
</feature>
<gene>
    <name evidence="2" type="ORF">IC235_03855</name>
</gene>
<keyword evidence="3" id="KW-1185">Reference proteome</keyword>
<proteinExistence type="predicted"/>
<dbReference type="AlphaFoldDB" id="A0A927BBG2"/>
<dbReference type="PROSITE" id="PS51257">
    <property type="entry name" value="PROKAR_LIPOPROTEIN"/>
    <property type="match status" value="1"/>
</dbReference>
<dbReference type="PANTHER" id="PTHR31460">
    <property type="match status" value="1"/>
</dbReference>
<dbReference type="InterPro" id="IPR053224">
    <property type="entry name" value="Sensory_adhesion_molecule"/>
</dbReference>
<protein>
    <recommendedName>
        <fullName evidence="4">Gluconolaconase</fullName>
    </recommendedName>
</protein>
<dbReference type="EMBL" id="JACXAD010000003">
    <property type="protein sequence ID" value="MBD2767027.1"/>
    <property type="molecule type" value="Genomic_DNA"/>
</dbReference>
<keyword evidence="1" id="KW-0732">Signal</keyword>
<feature type="chain" id="PRO_5037343904" description="Gluconolaconase" evidence="1">
    <location>
        <begin position="19"/>
        <end position="334"/>
    </location>
</feature>
<sequence length="334" mass="35178">MKRTLPLFRQFTAPTSVALLAVLAACSNKKTDEAAPAIPATITISRPALYPEGLAYDEANGRFLVSSFTAGVVGQVKDDGTYSAFADDAQLVSTTGLFLDVPRNRLLVAIADPGAGSRTATATQGKLAALASYNRSTGQRLAYVDLSSLRPNLPHFANDVAADNQGNAYVTDSFAPIIYKIDAQGTASVFLEDSRLAAPAGSFGLNGIVFHPDGYLLVGKYDDGTLYKVPLANPTAFTRVATAQVLASADGLLLSDNNTLLVSANRPTNTVFRMRTTDGWTTATAAGTFATGDVFPTTMARRGADVYVLQSHIGALLSGQNPPVTQFAIQKVTF</sequence>
<organism evidence="2 3">
    <name type="scientific">Hymenobacter montanus</name>
    <dbReference type="NCBI Taxonomy" id="2771359"/>
    <lineage>
        <taxon>Bacteria</taxon>
        <taxon>Pseudomonadati</taxon>
        <taxon>Bacteroidota</taxon>
        <taxon>Cytophagia</taxon>
        <taxon>Cytophagales</taxon>
        <taxon>Hymenobacteraceae</taxon>
        <taxon>Hymenobacter</taxon>
    </lineage>
</organism>